<accession>A0A1M4UX66</accession>
<dbReference type="Proteomes" id="UP000184485">
    <property type="component" value="Unassembled WGS sequence"/>
</dbReference>
<dbReference type="RefSeq" id="WP_073051258.1">
    <property type="nucleotide sequence ID" value="NZ_FQUP01000001.1"/>
</dbReference>
<feature type="chain" id="PRO_5011979390" evidence="1">
    <location>
        <begin position="29"/>
        <end position="137"/>
    </location>
</feature>
<proteinExistence type="predicted"/>
<protein>
    <submittedName>
        <fullName evidence="2">Uncharacterized protein</fullName>
    </submittedName>
</protein>
<sequence length="137" mass="13178">MSKNLVSKAVLSLLAAGALAASAMPASAWVAAHGAGAWRGPAGGVHAYSGGFVAGGGPRYGYAPRYGYGWGAPAGAVAGAAVAGAAVGLAVGATVASLPHTCTTIAGPTVIYGCGGVYYSPYYGPSGVVYQVVPAPY</sequence>
<dbReference type="EMBL" id="FQUP01000001">
    <property type="protein sequence ID" value="SHE61230.1"/>
    <property type="molecule type" value="Genomic_DNA"/>
</dbReference>
<evidence type="ECO:0000313" key="3">
    <source>
        <dbReference type="Proteomes" id="UP000184485"/>
    </source>
</evidence>
<organism evidence="2 3">
    <name type="scientific">Kaistia soli DSM 19436</name>
    <dbReference type="NCBI Taxonomy" id="1122133"/>
    <lineage>
        <taxon>Bacteria</taxon>
        <taxon>Pseudomonadati</taxon>
        <taxon>Pseudomonadota</taxon>
        <taxon>Alphaproteobacteria</taxon>
        <taxon>Hyphomicrobiales</taxon>
        <taxon>Kaistiaceae</taxon>
        <taxon>Kaistia</taxon>
    </lineage>
</organism>
<keyword evidence="3" id="KW-1185">Reference proteome</keyword>
<dbReference type="AlphaFoldDB" id="A0A1M4UX66"/>
<keyword evidence="1" id="KW-0732">Signal</keyword>
<evidence type="ECO:0000313" key="2">
    <source>
        <dbReference type="EMBL" id="SHE61230.1"/>
    </source>
</evidence>
<reference evidence="2 3" key="1">
    <citation type="submission" date="2016-11" db="EMBL/GenBank/DDBJ databases">
        <authorList>
            <person name="Jaros S."/>
            <person name="Januszkiewicz K."/>
            <person name="Wedrychowicz H."/>
        </authorList>
    </citation>
    <scope>NUCLEOTIDE SEQUENCE [LARGE SCALE GENOMIC DNA]</scope>
    <source>
        <strain evidence="2 3">DSM 19436</strain>
    </source>
</reference>
<gene>
    <name evidence="2" type="ORF">SAMN02745157_0555</name>
</gene>
<evidence type="ECO:0000256" key="1">
    <source>
        <dbReference type="SAM" id="SignalP"/>
    </source>
</evidence>
<feature type="signal peptide" evidence="1">
    <location>
        <begin position="1"/>
        <end position="28"/>
    </location>
</feature>
<name>A0A1M4UX66_9HYPH</name>